<keyword evidence="6" id="KW-1003">Cell membrane</keyword>
<organism evidence="7 8">
    <name type="scientific">Modicisalibacter tunisiensis</name>
    <dbReference type="NCBI Taxonomy" id="390637"/>
    <lineage>
        <taxon>Bacteria</taxon>
        <taxon>Pseudomonadati</taxon>
        <taxon>Pseudomonadota</taxon>
        <taxon>Gammaproteobacteria</taxon>
        <taxon>Oceanospirillales</taxon>
        <taxon>Halomonadaceae</taxon>
        <taxon>Modicisalibacter</taxon>
    </lineage>
</organism>
<dbReference type="InterPro" id="IPR002781">
    <property type="entry name" value="TM_pro_TauE-like"/>
</dbReference>
<dbReference type="EMBL" id="JAGXFD010000001">
    <property type="protein sequence ID" value="MBZ9566322.1"/>
    <property type="molecule type" value="Genomic_DNA"/>
</dbReference>
<evidence type="ECO:0000256" key="5">
    <source>
        <dbReference type="ARBA" id="ARBA00023136"/>
    </source>
</evidence>
<comment type="subcellular location">
    <subcellularLocation>
        <location evidence="6">Cell membrane</location>
        <topology evidence="6">Multi-pass membrane protein</topology>
    </subcellularLocation>
    <subcellularLocation>
        <location evidence="1">Membrane</location>
        <topology evidence="1">Multi-pass membrane protein</topology>
    </subcellularLocation>
</comment>
<protein>
    <recommendedName>
        <fullName evidence="6">Probable membrane transporter protein</fullName>
    </recommendedName>
</protein>
<evidence type="ECO:0000256" key="2">
    <source>
        <dbReference type="ARBA" id="ARBA00009142"/>
    </source>
</evidence>
<evidence type="ECO:0000256" key="6">
    <source>
        <dbReference type="RuleBase" id="RU363041"/>
    </source>
</evidence>
<evidence type="ECO:0000313" key="8">
    <source>
        <dbReference type="Proteomes" id="UP001319883"/>
    </source>
</evidence>
<sequence>MTLPLTVAFFAVVFLTSALSGIFGMAGGLILLGCLLLALPASVAIVVHGVIQLASNGSRAWLSRQYIAPRIVALIASGGAVSAVALAWLGYHPDVTIVSLLIGVMPVLVWIPRRWFHFDASRPGHALACGVIAGGLTIAAGVSGPTIDLFFIRTGMDRRQIVATKAAVQVIAHAIKIIFYAGSALALSAGQWGAIALAVPVAFLGTRAGNGVLRRLSNAHFRYWTRWIVTVVGAVYLVQGLMAL</sequence>
<dbReference type="Proteomes" id="UP001319883">
    <property type="component" value="Unassembled WGS sequence"/>
</dbReference>
<comment type="similarity">
    <text evidence="2 6">Belongs to the 4-toluene sulfonate uptake permease (TSUP) (TC 2.A.102) family.</text>
</comment>
<proteinExistence type="inferred from homology"/>
<keyword evidence="4 6" id="KW-1133">Transmembrane helix</keyword>
<keyword evidence="5 6" id="KW-0472">Membrane</keyword>
<reference evidence="7 8" key="1">
    <citation type="submission" date="2021-05" db="EMBL/GenBank/DDBJ databases">
        <title>Petroleum and Energy Research Collection (APPE): ex situ preservation of microbial diversity associated with the oil industry and exploitation of its biotechnological potential.</title>
        <authorList>
            <person name="Paixao C.T.M."/>
            <person name="Gomes M.B."/>
            <person name="Oliveira V.M."/>
        </authorList>
    </citation>
    <scope>NUCLEOTIDE SEQUENCE [LARGE SCALE GENOMIC DNA]</scope>
    <source>
        <strain evidence="7 8">LIT2</strain>
    </source>
</reference>
<evidence type="ECO:0000256" key="3">
    <source>
        <dbReference type="ARBA" id="ARBA00022692"/>
    </source>
</evidence>
<feature type="transmembrane region" description="Helical" evidence="6">
    <location>
        <begin position="224"/>
        <end position="242"/>
    </location>
</feature>
<evidence type="ECO:0000256" key="4">
    <source>
        <dbReference type="ARBA" id="ARBA00022989"/>
    </source>
</evidence>
<feature type="transmembrane region" description="Helical" evidence="6">
    <location>
        <begin position="30"/>
        <end position="51"/>
    </location>
</feature>
<gene>
    <name evidence="7" type="ORF">KGQ91_01260</name>
</gene>
<feature type="transmembrane region" description="Helical" evidence="6">
    <location>
        <begin position="124"/>
        <end position="147"/>
    </location>
</feature>
<comment type="caution">
    <text evidence="7">The sequence shown here is derived from an EMBL/GenBank/DDBJ whole genome shotgun (WGS) entry which is preliminary data.</text>
</comment>
<evidence type="ECO:0000313" key="7">
    <source>
        <dbReference type="EMBL" id="MBZ9566322.1"/>
    </source>
</evidence>
<feature type="transmembrane region" description="Helical" evidence="6">
    <location>
        <begin position="71"/>
        <end position="89"/>
    </location>
</feature>
<evidence type="ECO:0000256" key="1">
    <source>
        <dbReference type="ARBA" id="ARBA00004141"/>
    </source>
</evidence>
<dbReference type="Pfam" id="PF01925">
    <property type="entry name" value="TauE"/>
    <property type="match status" value="1"/>
</dbReference>
<feature type="transmembrane region" description="Helical" evidence="6">
    <location>
        <begin position="95"/>
        <end position="112"/>
    </location>
</feature>
<keyword evidence="8" id="KW-1185">Reference proteome</keyword>
<keyword evidence="3 6" id="KW-0812">Transmembrane</keyword>
<name>A0ABS7WUN6_9GAMM</name>
<dbReference type="RefSeq" id="WP_224420059.1">
    <property type="nucleotide sequence ID" value="NZ_JAGXFD010000001.1"/>
</dbReference>
<accession>A0ABS7WUN6</accession>
<feature type="transmembrane region" description="Helical" evidence="6">
    <location>
        <begin position="177"/>
        <end position="203"/>
    </location>
</feature>